<keyword evidence="7" id="KW-0030">Aminoacyl-tRNA synthetase</keyword>
<dbReference type="SUPFAM" id="SSF55826">
    <property type="entry name" value="YbaK/ProRS associated domain"/>
    <property type="match status" value="1"/>
</dbReference>
<dbReference type="InterPro" id="IPR002316">
    <property type="entry name" value="Pro-tRNA-ligase_IIa"/>
</dbReference>
<comment type="catalytic activity">
    <reaction evidence="9">
        <text>tRNA(Pro) + L-proline + ATP = L-prolyl-tRNA(Pro) + AMP + diphosphate</text>
        <dbReference type="Rhea" id="RHEA:14305"/>
        <dbReference type="Rhea" id="RHEA-COMP:9700"/>
        <dbReference type="Rhea" id="RHEA-COMP:9702"/>
        <dbReference type="ChEBI" id="CHEBI:30616"/>
        <dbReference type="ChEBI" id="CHEBI:33019"/>
        <dbReference type="ChEBI" id="CHEBI:60039"/>
        <dbReference type="ChEBI" id="CHEBI:78442"/>
        <dbReference type="ChEBI" id="CHEBI:78532"/>
        <dbReference type="ChEBI" id="CHEBI:456215"/>
        <dbReference type="EC" id="6.1.1.15"/>
    </reaction>
</comment>
<evidence type="ECO:0000256" key="2">
    <source>
        <dbReference type="ARBA" id="ARBA00012831"/>
    </source>
</evidence>
<dbReference type="NCBIfam" id="TIGR00408">
    <property type="entry name" value="proS_fam_I"/>
    <property type="match status" value="1"/>
</dbReference>
<dbReference type="InterPro" id="IPR007214">
    <property type="entry name" value="YbaK/aa-tRNA-synth-assoc-dom"/>
</dbReference>
<dbReference type="OrthoDB" id="1350766at2759"/>
<dbReference type="GO" id="GO:0005524">
    <property type="term" value="F:ATP binding"/>
    <property type="evidence" value="ECO:0007669"/>
    <property type="project" value="UniProtKB-KW"/>
</dbReference>
<evidence type="ECO:0000256" key="6">
    <source>
        <dbReference type="ARBA" id="ARBA00022917"/>
    </source>
</evidence>
<dbReference type="EMBL" id="KZ993021">
    <property type="protein sequence ID" value="RKP05829.1"/>
    <property type="molecule type" value="Genomic_DNA"/>
</dbReference>
<evidence type="ECO:0000256" key="4">
    <source>
        <dbReference type="ARBA" id="ARBA00022741"/>
    </source>
</evidence>
<keyword evidence="13" id="KW-1185">Reference proteome</keyword>
<organism evidence="12 13">
    <name type="scientific">Thamnocephalis sphaerospora</name>
    <dbReference type="NCBI Taxonomy" id="78915"/>
    <lineage>
        <taxon>Eukaryota</taxon>
        <taxon>Fungi</taxon>
        <taxon>Fungi incertae sedis</taxon>
        <taxon>Zoopagomycota</taxon>
        <taxon>Zoopagomycotina</taxon>
        <taxon>Zoopagomycetes</taxon>
        <taxon>Zoopagales</taxon>
        <taxon>Sigmoideomycetaceae</taxon>
        <taxon>Thamnocephalis</taxon>
    </lineage>
</organism>
<dbReference type="PROSITE" id="PS50862">
    <property type="entry name" value="AA_TRNA_LIGASE_II"/>
    <property type="match status" value="1"/>
</dbReference>
<name>A0A4V1IW00_9FUNG</name>
<dbReference type="InterPro" id="IPR033721">
    <property type="entry name" value="ProRS_core_arch_euk"/>
</dbReference>
<evidence type="ECO:0000256" key="1">
    <source>
        <dbReference type="ARBA" id="ARBA00008226"/>
    </source>
</evidence>
<dbReference type="SMART" id="SM00946">
    <property type="entry name" value="ProRS-C_1"/>
    <property type="match status" value="1"/>
</dbReference>
<dbReference type="Gene3D" id="3.30.110.30">
    <property type="entry name" value="C-terminal domain of ProRS"/>
    <property type="match status" value="1"/>
</dbReference>
<dbReference type="Pfam" id="PF03129">
    <property type="entry name" value="HGTP_anticodon"/>
    <property type="match status" value="1"/>
</dbReference>
<dbReference type="InterPro" id="IPR017449">
    <property type="entry name" value="Pro-tRNA_synth_II"/>
</dbReference>
<proteinExistence type="inferred from homology"/>
<evidence type="ECO:0000256" key="5">
    <source>
        <dbReference type="ARBA" id="ARBA00022840"/>
    </source>
</evidence>
<reference evidence="13" key="1">
    <citation type="journal article" date="2018" name="Nat. Microbiol.">
        <title>Leveraging single-cell genomics to expand the fungal tree of life.</title>
        <authorList>
            <person name="Ahrendt S.R."/>
            <person name="Quandt C.A."/>
            <person name="Ciobanu D."/>
            <person name="Clum A."/>
            <person name="Salamov A."/>
            <person name="Andreopoulos B."/>
            <person name="Cheng J.F."/>
            <person name="Woyke T."/>
            <person name="Pelin A."/>
            <person name="Henrissat B."/>
            <person name="Reynolds N.K."/>
            <person name="Benny G.L."/>
            <person name="Smith M.E."/>
            <person name="James T.Y."/>
            <person name="Grigoriev I.V."/>
        </authorList>
    </citation>
    <scope>NUCLEOTIDE SEQUENCE [LARGE SCALE GENOMIC DNA]</scope>
    <source>
        <strain evidence="13">RSA 1356</strain>
    </source>
</reference>
<dbReference type="FunFam" id="3.30.930.10:FF:000007">
    <property type="entry name" value="Bifunctional glutamate/proline--tRNA ligase"/>
    <property type="match status" value="1"/>
</dbReference>
<dbReference type="InterPro" id="IPR006195">
    <property type="entry name" value="aa-tRNA-synth_II"/>
</dbReference>
<dbReference type="SUPFAM" id="SSF55681">
    <property type="entry name" value="Class II aaRS and biotin synthetases"/>
    <property type="match status" value="1"/>
</dbReference>
<dbReference type="AlphaFoldDB" id="A0A4V1IW00"/>
<feature type="region of interest" description="Disordered" evidence="10">
    <location>
        <begin position="185"/>
        <end position="205"/>
    </location>
</feature>
<dbReference type="Proteomes" id="UP000271241">
    <property type="component" value="Unassembled WGS sequence"/>
</dbReference>
<dbReference type="FunFam" id="3.30.110.30:FF:000001">
    <property type="entry name" value="Bifunctional glutamate/proline--tRNA ligase"/>
    <property type="match status" value="1"/>
</dbReference>
<dbReference type="CDD" id="cd00862">
    <property type="entry name" value="ProRS_anticodon_zinc"/>
    <property type="match status" value="1"/>
</dbReference>
<dbReference type="Pfam" id="PF04073">
    <property type="entry name" value="tRNA_edit"/>
    <property type="match status" value="1"/>
</dbReference>
<dbReference type="CDD" id="cd00778">
    <property type="entry name" value="ProRS_core_arch_euk"/>
    <property type="match status" value="1"/>
</dbReference>
<dbReference type="GO" id="GO:0002161">
    <property type="term" value="F:aminoacyl-tRNA deacylase activity"/>
    <property type="evidence" value="ECO:0007669"/>
    <property type="project" value="InterPro"/>
</dbReference>
<evidence type="ECO:0000256" key="3">
    <source>
        <dbReference type="ARBA" id="ARBA00022598"/>
    </source>
</evidence>
<dbReference type="STRING" id="78915.A0A4V1IW00"/>
<dbReference type="GO" id="GO:0006433">
    <property type="term" value="P:prolyl-tRNA aminoacylation"/>
    <property type="evidence" value="ECO:0007669"/>
    <property type="project" value="InterPro"/>
</dbReference>
<dbReference type="SUPFAM" id="SSF52954">
    <property type="entry name" value="Class II aaRS ABD-related"/>
    <property type="match status" value="1"/>
</dbReference>
<dbReference type="Pfam" id="PF00587">
    <property type="entry name" value="tRNA-synt_2b"/>
    <property type="match status" value="1"/>
</dbReference>
<evidence type="ECO:0000259" key="11">
    <source>
        <dbReference type="PROSITE" id="PS50862"/>
    </source>
</evidence>
<comment type="similarity">
    <text evidence="1">Belongs to the class-II aminoacyl-tRNA synthetase family.</text>
</comment>
<keyword evidence="5" id="KW-0067">ATP-binding</keyword>
<evidence type="ECO:0000256" key="7">
    <source>
        <dbReference type="ARBA" id="ARBA00023146"/>
    </source>
</evidence>
<dbReference type="PANTHER" id="PTHR43382">
    <property type="entry name" value="PROLYL-TRNA SYNTHETASE"/>
    <property type="match status" value="1"/>
</dbReference>
<dbReference type="FunFam" id="3.40.50.800:FF:000005">
    <property type="entry name" value="bifunctional glutamate/proline--tRNA ligase"/>
    <property type="match status" value="1"/>
</dbReference>
<dbReference type="InterPro" id="IPR045864">
    <property type="entry name" value="aa-tRNA-synth_II/BPL/LPL"/>
</dbReference>
<dbReference type="InterPro" id="IPR004154">
    <property type="entry name" value="Anticodon-bd"/>
</dbReference>
<dbReference type="HAMAP" id="MF_01571">
    <property type="entry name" value="Pro_tRNA_synth_type3"/>
    <property type="match status" value="1"/>
</dbReference>
<dbReference type="InterPro" id="IPR036754">
    <property type="entry name" value="YbaK/aa-tRNA-synt-asso_dom_sf"/>
</dbReference>
<dbReference type="Gene3D" id="3.90.960.10">
    <property type="entry name" value="YbaK/aminoacyl-tRNA synthetase-associated domain"/>
    <property type="match status" value="1"/>
</dbReference>
<keyword evidence="6" id="KW-0648">Protein biosynthesis</keyword>
<dbReference type="SUPFAM" id="SSF64586">
    <property type="entry name" value="C-terminal domain of ProRS"/>
    <property type="match status" value="1"/>
</dbReference>
<gene>
    <name evidence="12" type="ORF">THASP1DRAFT_32338</name>
</gene>
<evidence type="ECO:0000256" key="9">
    <source>
        <dbReference type="ARBA" id="ARBA00047671"/>
    </source>
</evidence>
<evidence type="ECO:0000313" key="13">
    <source>
        <dbReference type="Proteomes" id="UP000271241"/>
    </source>
</evidence>
<dbReference type="InterPro" id="IPR036621">
    <property type="entry name" value="Anticodon-bd_dom_sf"/>
</dbReference>
<dbReference type="InterPro" id="IPR004499">
    <property type="entry name" value="Pro-tRNA-ligase_IIa_arc-type"/>
</dbReference>
<keyword evidence="3" id="KW-0436">Ligase</keyword>
<feature type="domain" description="Aminoacyl-transfer RNA synthetases class-II family profile" evidence="11">
    <location>
        <begin position="255"/>
        <end position="502"/>
    </location>
</feature>
<dbReference type="GO" id="GO:0004827">
    <property type="term" value="F:proline-tRNA ligase activity"/>
    <property type="evidence" value="ECO:0007669"/>
    <property type="project" value="UniProtKB-EC"/>
</dbReference>
<dbReference type="Gene3D" id="3.40.50.800">
    <property type="entry name" value="Anticodon-binding domain"/>
    <property type="match status" value="1"/>
</dbReference>
<dbReference type="PRINTS" id="PR01046">
    <property type="entry name" value="TRNASYNTHPRO"/>
</dbReference>
<accession>A0A4V1IW00</accession>
<keyword evidence="4" id="KW-0547">Nucleotide-binding</keyword>
<dbReference type="Gene3D" id="3.30.930.10">
    <property type="entry name" value="Bira Bifunctional Protein, Domain 2"/>
    <property type="match status" value="1"/>
</dbReference>
<sequence>MTNFEAVQELLAKLSIAADTTSHASVASGDAWQAELTKQAVNARVTKTLVLKPKTAKSATVAPVVVFALDDATVPLGPLAKKLGVKEMRMAAPDLLQEVFSVLKEDVSPFMLANVDRAAYATVHVVVDADLLASEAPVAFHPAQADKTVALTGAALRAFLTGSGIEFVEVNFKELAASAPAPAAAGSSTAAKSKPAKQVKQAKAEAEEATGTAKIGVEAKKESDFPKWYQQVLTRSDMLEYYDVSGCYIIRPWAYNIWKEITAFFDGAITEMGVEDAYFPMFVSQRVLEREKDHIEGFAPEVAWVTKAGSSDLEEPVAIRPTSETVMYPYYAKWIRSHRDLPLRLNQWCSVVRWEFKHPQPFLRTREFLWQEGHTAHLTKEGAGEEVYEILDLYRQVYEDLLAVPVIKGIKSEKEKFAGGLYTTTCEAFIPTTGRGIQGATSHCLGQNFAKMFNIVVEDPNTPADAGEPEKLFVWQNSWGITTRTIGVMVMVHGDDKGLVLPPRVASVQVIVVPCGITARSTEEDRKRINAGVEEVVRTLKRAGVRARSDVRDNYTPGYKFNHWELRGVPIRLEVGPKDLEKRSTMSVRRDNGSKAAIAMDDLQTAVPALLRTIQDDMFARAKATFNQHVCRVEKWDDFVPTLNGKNLVLIPWCEREECEDSIKERSARADEGEEQDERAPSMGAKSLCIPLELPQDGTIVPGETKCVACDHHAKRYALFGRSY</sequence>
<feature type="compositionally biased region" description="Low complexity" evidence="10">
    <location>
        <begin position="185"/>
        <end position="201"/>
    </location>
</feature>
<evidence type="ECO:0000256" key="10">
    <source>
        <dbReference type="SAM" id="MobiDB-lite"/>
    </source>
</evidence>
<dbReference type="InterPro" id="IPR002314">
    <property type="entry name" value="aa-tRNA-synt_IIb"/>
</dbReference>
<dbReference type="GO" id="GO:0005737">
    <property type="term" value="C:cytoplasm"/>
    <property type="evidence" value="ECO:0007669"/>
    <property type="project" value="InterPro"/>
</dbReference>
<dbReference type="PANTHER" id="PTHR43382:SF2">
    <property type="entry name" value="BIFUNCTIONAL GLUTAMATE_PROLINE--TRNA LIGASE"/>
    <property type="match status" value="1"/>
</dbReference>
<dbReference type="Pfam" id="PF09180">
    <property type="entry name" value="ProRS-C_1"/>
    <property type="match status" value="1"/>
</dbReference>
<evidence type="ECO:0000256" key="8">
    <source>
        <dbReference type="ARBA" id="ARBA00029731"/>
    </source>
</evidence>
<protein>
    <recommendedName>
        <fullName evidence="2">proline--tRNA ligase</fullName>
        <ecNumber evidence="2">6.1.1.15</ecNumber>
    </recommendedName>
    <alternativeName>
        <fullName evidence="8">Prolyl-tRNA synthetase</fullName>
    </alternativeName>
</protein>
<evidence type="ECO:0000313" key="12">
    <source>
        <dbReference type="EMBL" id="RKP05829.1"/>
    </source>
</evidence>
<dbReference type="GO" id="GO:0017101">
    <property type="term" value="C:aminoacyl-tRNA synthetase multienzyme complex"/>
    <property type="evidence" value="ECO:0007669"/>
    <property type="project" value="TreeGrafter"/>
</dbReference>
<dbReference type="EC" id="6.1.1.15" evidence="2"/>
<dbReference type="InterPro" id="IPR016061">
    <property type="entry name" value="Pro-tRNA_ligase_II_C"/>
</dbReference>